<dbReference type="EMBL" id="CAJHJT010000056">
    <property type="protein sequence ID" value="CAD7013474.1"/>
    <property type="molecule type" value="Genomic_DNA"/>
</dbReference>
<feature type="transmembrane region" description="Helical" evidence="9">
    <location>
        <begin position="176"/>
        <end position="195"/>
    </location>
</feature>
<comment type="similarity">
    <text evidence="4">Belongs to the CDIP1/LITAF family.</text>
</comment>
<evidence type="ECO:0000256" key="9">
    <source>
        <dbReference type="SAM" id="Phobius"/>
    </source>
</evidence>
<dbReference type="PANTHER" id="PTHR23292">
    <property type="entry name" value="LIPOPOLYSACCHARIDE-INDUCED TUMOR NECROSIS FACTOR-ALPHA FACTOR"/>
    <property type="match status" value="1"/>
</dbReference>
<dbReference type="GeneID" id="101454013"/>
<evidence type="ECO:0000256" key="2">
    <source>
        <dbReference type="ARBA" id="ARBA00004481"/>
    </source>
</evidence>
<accession>W8APE3</accession>
<evidence type="ECO:0000256" key="4">
    <source>
        <dbReference type="ARBA" id="ARBA00005975"/>
    </source>
</evidence>
<keyword evidence="5" id="KW-0479">Metal-binding</keyword>
<name>W8APE3_CERCA</name>
<dbReference type="GO" id="GO:0031902">
    <property type="term" value="C:late endosome membrane"/>
    <property type="evidence" value="ECO:0007669"/>
    <property type="project" value="UniProtKB-SubCell"/>
</dbReference>
<evidence type="ECO:0000256" key="5">
    <source>
        <dbReference type="ARBA" id="ARBA00022723"/>
    </source>
</evidence>
<dbReference type="InterPro" id="IPR006629">
    <property type="entry name" value="LITAF"/>
</dbReference>
<feature type="compositionally biased region" description="Polar residues" evidence="8">
    <location>
        <begin position="54"/>
        <end position="63"/>
    </location>
</feature>
<feature type="region of interest" description="Disordered" evidence="8">
    <location>
        <begin position="1"/>
        <end position="104"/>
    </location>
</feature>
<evidence type="ECO:0000313" key="13">
    <source>
        <dbReference type="Proteomes" id="UP000606786"/>
    </source>
</evidence>
<evidence type="ECO:0000313" key="11">
    <source>
        <dbReference type="EMBL" id="CAD7013474.1"/>
    </source>
</evidence>
<dbReference type="AlphaFoldDB" id="W8APE3"/>
<keyword evidence="7 9" id="KW-0472">Membrane</keyword>
<evidence type="ECO:0000313" key="12">
    <source>
        <dbReference type="EMBL" id="JAB90645.1"/>
    </source>
</evidence>
<dbReference type="OrthoDB" id="5599753at2759"/>
<dbReference type="EMBL" id="GAMC01015909">
    <property type="protein sequence ID" value="JAB90646.1"/>
    <property type="molecule type" value="mRNA"/>
</dbReference>
<reference evidence="12" key="1">
    <citation type="submission" date="2013-07" db="EMBL/GenBank/DDBJ databases">
        <authorList>
            <person name="Geib S."/>
        </authorList>
    </citation>
    <scope>NUCLEOTIDE SEQUENCE</scope>
</reference>
<dbReference type="EMBL" id="GAMC01015912">
    <property type="protein sequence ID" value="JAB90643.1"/>
    <property type="molecule type" value="mRNA"/>
</dbReference>
<evidence type="ECO:0000259" key="10">
    <source>
        <dbReference type="PROSITE" id="PS51837"/>
    </source>
</evidence>
<sequence>MEKSGEPAGNYPRMPAEMQEATHSGYTEQLAAAPPSYDQAIHNTSPYPPVQVLPTPSTSSETRSQSPAQQQQQHQQQSSGKTAAAGSTGGTGAGTQHTYGGSTHYGATNMGGAGGVPPPHHAYVPHASAAGQPPVVIIQQQAILPLGPEPTYITCPGCHVTKLTRIGFEPNARTHLMAAILCIVGLWCCVCLPYCAESCMSTNHYCGNCNKYLGTYNGGGF</sequence>
<dbReference type="EMBL" id="GAMC01015911">
    <property type="protein sequence ID" value="JAB90644.1"/>
    <property type="molecule type" value="mRNA"/>
</dbReference>
<feature type="domain" description="LITAF" evidence="10">
    <location>
        <begin position="133"/>
        <end position="218"/>
    </location>
</feature>
<dbReference type="InterPro" id="IPR037519">
    <property type="entry name" value="LITAF_fam"/>
</dbReference>
<evidence type="ECO:0000256" key="7">
    <source>
        <dbReference type="ARBA" id="ARBA00023136"/>
    </source>
</evidence>
<dbReference type="KEGG" id="ccat:101454013"/>
<keyword evidence="9" id="KW-1133">Transmembrane helix</keyword>
<feature type="compositionally biased region" description="Low complexity" evidence="8">
    <location>
        <begin position="64"/>
        <end position="86"/>
    </location>
</feature>
<evidence type="ECO:0000256" key="8">
    <source>
        <dbReference type="SAM" id="MobiDB-lite"/>
    </source>
</evidence>
<keyword evidence="9" id="KW-0812">Transmembrane</keyword>
<organism evidence="12">
    <name type="scientific">Ceratitis capitata</name>
    <name type="common">Mediterranean fruit fly</name>
    <name type="synonym">Tephritis capitata</name>
    <dbReference type="NCBI Taxonomy" id="7213"/>
    <lineage>
        <taxon>Eukaryota</taxon>
        <taxon>Metazoa</taxon>
        <taxon>Ecdysozoa</taxon>
        <taxon>Arthropoda</taxon>
        <taxon>Hexapoda</taxon>
        <taxon>Insecta</taxon>
        <taxon>Pterygota</taxon>
        <taxon>Neoptera</taxon>
        <taxon>Endopterygota</taxon>
        <taxon>Diptera</taxon>
        <taxon>Brachycera</taxon>
        <taxon>Muscomorpha</taxon>
        <taxon>Tephritoidea</taxon>
        <taxon>Tephritidae</taxon>
        <taxon>Ceratitis</taxon>
        <taxon>Ceratitis</taxon>
    </lineage>
</organism>
<evidence type="ECO:0000256" key="1">
    <source>
        <dbReference type="ARBA" id="ARBA00004414"/>
    </source>
</evidence>
<keyword evidence="6" id="KW-0862">Zinc</keyword>
<dbReference type="SMART" id="SM00714">
    <property type="entry name" value="LITAF"/>
    <property type="match status" value="1"/>
</dbReference>
<dbReference type="Pfam" id="PF10601">
    <property type="entry name" value="zf-LITAF-like"/>
    <property type="match status" value="1"/>
</dbReference>
<comment type="subcellular location">
    <subcellularLocation>
        <location evidence="2">Endosome membrane</location>
        <topology evidence="2">Peripheral membrane protein</topology>
    </subcellularLocation>
    <subcellularLocation>
        <location evidence="1">Late endosome membrane</location>
    </subcellularLocation>
    <subcellularLocation>
        <location evidence="3">Lysosome membrane</location>
        <topology evidence="3">Peripheral membrane protein</topology>
        <orientation evidence="3">Cytoplasmic side</orientation>
    </subcellularLocation>
</comment>
<proteinExistence type="evidence at transcript level"/>
<dbReference type="EMBL" id="GAMC01015908">
    <property type="protein sequence ID" value="JAB90647.1"/>
    <property type="molecule type" value="mRNA"/>
</dbReference>
<evidence type="ECO:0000256" key="6">
    <source>
        <dbReference type="ARBA" id="ARBA00022833"/>
    </source>
</evidence>
<dbReference type="PROSITE" id="PS51837">
    <property type="entry name" value="LITAF"/>
    <property type="match status" value="1"/>
</dbReference>
<reference evidence="11" key="3">
    <citation type="submission" date="2020-11" db="EMBL/GenBank/DDBJ databases">
        <authorList>
            <person name="Whitehead M."/>
        </authorList>
    </citation>
    <scope>NUCLEOTIDE SEQUENCE</scope>
    <source>
        <strain evidence="11">EGII</strain>
    </source>
</reference>
<dbReference type="EMBL" id="GAMC01015910">
    <property type="protein sequence ID" value="JAB90645.1"/>
    <property type="molecule type" value="mRNA"/>
</dbReference>
<gene>
    <name evidence="12" type="primary">LITAF</name>
    <name evidence="11" type="ORF">CCAP1982_LOCUS21536</name>
</gene>
<dbReference type="PANTHER" id="PTHR23292:SF14">
    <property type="entry name" value="FI16615P1-RELATED"/>
    <property type="match status" value="1"/>
</dbReference>
<dbReference type="GO" id="GO:0005765">
    <property type="term" value="C:lysosomal membrane"/>
    <property type="evidence" value="ECO:0007669"/>
    <property type="project" value="UniProtKB-SubCell"/>
</dbReference>
<keyword evidence="13" id="KW-1185">Reference proteome</keyword>
<dbReference type="Proteomes" id="UP000606786">
    <property type="component" value="Unassembled WGS sequence"/>
</dbReference>
<dbReference type="GO" id="GO:0008270">
    <property type="term" value="F:zinc ion binding"/>
    <property type="evidence" value="ECO:0007669"/>
    <property type="project" value="TreeGrafter"/>
</dbReference>
<evidence type="ECO:0000256" key="3">
    <source>
        <dbReference type="ARBA" id="ARBA00004630"/>
    </source>
</evidence>
<protein>
    <submittedName>
        <fullName evidence="11">(Mediterranean fruit fly) hypothetical protein</fullName>
    </submittedName>
    <submittedName>
        <fullName evidence="12">Lipopolysaccharide-induced tumor necrosis factor-alpha factor</fullName>
    </submittedName>
</protein>
<reference evidence="12" key="2">
    <citation type="journal article" date="2014" name="BMC Genomics">
        <title>A genomic perspective to assessing quality of mass-reared SIT flies used in Mediterranean fruit fly (Ceratitis capitata) eradication in California.</title>
        <authorList>
            <person name="Calla B."/>
            <person name="Hall B."/>
            <person name="Hou S."/>
            <person name="Geib S.M."/>
        </authorList>
    </citation>
    <scope>NUCLEOTIDE SEQUENCE</scope>
</reference>